<feature type="domain" description="Bacterial repeat" evidence="2">
    <location>
        <begin position="535"/>
        <end position="608"/>
    </location>
</feature>
<dbReference type="STRING" id="546269.HMPREF0389_00784"/>
<evidence type="ECO:0000259" key="2">
    <source>
        <dbReference type="Pfam" id="PF18998"/>
    </source>
</evidence>
<reference evidence="5" key="1">
    <citation type="submission" date="2010-12" db="EMBL/GenBank/DDBJ databases">
        <title>The genome sequence of Filifactor alocis strain ATCC 35896.</title>
        <authorList>
            <consortium name="The Broad Institute Genome Sequencing Platform"/>
            <person name="Ward D."/>
            <person name="Earl A."/>
            <person name="Feldgarden M."/>
            <person name="Young S.K."/>
            <person name="Gargeya S."/>
            <person name="Zeng Q."/>
            <person name="Alvarado L."/>
            <person name="Berlin A."/>
            <person name="Bochicchio J."/>
            <person name="Chapman S.B."/>
            <person name="Chen Z."/>
            <person name="Freedman E."/>
            <person name="Gellesch M."/>
            <person name="Goldberg J."/>
            <person name="Griggs A."/>
            <person name="Gujja S."/>
            <person name="Heilman E."/>
            <person name="Heiman D."/>
            <person name="Howarth C."/>
            <person name="Mehta T."/>
            <person name="Neiman D."/>
            <person name="Pearson M."/>
            <person name="Roberts A."/>
            <person name="Saif S."/>
            <person name="Shea T."/>
            <person name="Shenoy N."/>
            <person name="Sisk P."/>
            <person name="Stolte C."/>
            <person name="Sykes S."/>
            <person name="White J."/>
            <person name="Yandava C."/>
            <person name="Izard J."/>
            <person name="Blanton J.M."/>
            <person name="Baranova O.V."/>
            <person name="Tanner A.C."/>
            <person name="Dewhirst F.E."/>
            <person name="Haas B."/>
            <person name="Nusbaum C."/>
            <person name="Birren B."/>
        </authorList>
    </citation>
    <scope>NUCLEOTIDE SEQUENCE [LARGE SCALE GENOMIC DNA]</scope>
    <source>
        <strain evidence="5">ATCC 35896 / CCUG 47790 / D40 B5</strain>
    </source>
</reference>
<dbReference type="Gene3D" id="3.30.457.10">
    <property type="entry name" value="Copper amine oxidase-like, N-terminal domain"/>
    <property type="match status" value="1"/>
</dbReference>
<evidence type="ECO:0000259" key="3">
    <source>
        <dbReference type="Pfam" id="PF19789"/>
    </source>
</evidence>
<protein>
    <submittedName>
        <fullName evidence="4">Copper amine oxidase domain protein</fullName>
    </submittedName>
</protein>
<dbReference type="InterPro" id="IPR012854">
    <property type="entry name" value="Cu_amine_oxidase-like_N"/>
</dbReference>
<dbReference type="Pfam" id="PF19789">
    <property type="entry name" value="DUF6273"/>
    <property type="match status" value="1"/>
</dbReference>
<evidence type="ECO:0000259" key="1">
    <source>
        <dbReference type="Pfam" id="PF07833"/>
    </source>
</evidence>
<proteinExistence type="predicted"/>
<dbReference type="KEGG" id="faa:HMPREF0389_00784"/>
<dbReference type="InterPro" id="IPR046240">
    <property type="entry name" value="DUF6273"/>
</dbReference>
<feature type="domain" description="Bacterial repeat" evidence="2">
    <location>
        <begin position="629"/>
        <end position="701"/>
    </location>
</feature>
<dbReference type="PATRIC" id="fig|546269.5.peg.1274"/>
<dbReference type="Pfam" id="PF07833">
    <property type="entry name" value="Cu_amine_oxidN1"/>
    <property type="match status" value="1"/>
</dbReference>
<dbReference type="InterPro" id="IPR036582">
    <property type="entry name" value="Mao_N_sf"/>
</dbReference>
<evidence type="ECO:0000313" key="4">
    <source>
        <dbReference type="EMBL" id="EFE28862.2"/>
    </source>
</evidence>
<dbReference type="EMBL" id="CP002390">
    <property type="protein sequence ID" value="EFE28862.2"/>
    <property type="molecule type" value="Genomic_DNA"/>
</dbReference>
<dbReference type="HOGENOM" id="CLU_335169_0_0_9"/>
<accession>D6GQ09</accession>
<dbReference type="SUPFAM" id="SSF55383">
    <property type="entry name" value="Copper amine oxidase, domain N"/>
    <property type="match status" value="1"/>
</dbReference>
<feature type="domain" description="DUF6273" evidence="3">
    <location>
        <begin position="64"/>
        <end position="221"/>
    </location>
</feature>
<feature type="domain" description="Bacterial repeat" evidence="2">
    <location>
        <begin position="453"/>
        <end position="527"/>
    </location>
</feature>
<dbReference type="AlphaFoldDB" id="D6GQ09"/>
<keyword evidence="5" id="KW-1185">Reference proteome</keyword>
<feature type="domain" description="Copper amine oxidase-like N-terminal" evidence="1">
    <location>
        <begin position="748"/>
        <end position="848"/>
    </location>
</feature>
<sequence length="851" mass="94892">MIPFSTGIAYAEEDRDAITSLSELKEKEYIYMGVQGSGLQGVGKEIKWRVLDKNANNGNPDGLFLLSEELLGSGNDGGVEYHKGFSFSKIEWKDSTAKKWCKEFSGEEPRAITSLKPEELAAVLSTDKSDGKYKSKGTTVVFPKADHILNGDKVFFLSAEEADKIYFESMDERKAKYNGEVKEWWLRSYSSSNPSIVNKNGEVNEGSAFYSKAARPAFNLEKSKVMYISPAEDGKNKNEVGALEKVASTNTTEWKLTLKDSARGSFTASKSKQHGMEVTINYDNAKTGTNEYLSAVVTDKSNTEIKYYGRIEKLENGNENGTVEIDLNGKFEDGDKLFVFNEQYNGDKKTDYSSDRKEIEGISVKKFHTVYVSSNDTVKGTVTSGSVPNVEDDTHIEANENELKVGSTIVVANEKPGYRFKEWTGIPEDGKVTDTITIVAVFEEIPQEKYTVTVQSNDETMGTVSKDKVEHIVKDTMISAVGHELLVGTEKITATAKSGYRFKEWTGIPADGKVTRNITVKAVFEEIPQEKYTVTVQSNDETMGTVSKDKVEHIVKDTMISAVGHELLVGTEKITATAKPGYRFKEWTGIPADGKVTRNITVKAVFEDRGSKDSSNKDKDRQKYIIEKEKMNHGTVTVKSEGRYGEEITIIAEPDRGYEVDKIKVTDDSGKDIEVTEKKENSYAFSMPRRKVTVEATFKKIERPSNNNGQNPNDYMQKQKEIKTTVFTVGSNMVKYTVIGETQHASERQIDAKPFIQDGRTMIPIRYVAESLGMKVMWNKQSKIVTLQDEERKVEIVTNGKKIVVNGKEYVSDVAPVIENGRTYLSISNIGKVSGAKVTWNPQSKLVSVTK</sequence>
<name>D6GQ09_FILAD</name>
<dbReference type="InterPro" id="IPR044060">
    <property type="entry name" value="Bacterial_rp_domain"/>
</dbReference>
<organism evidence="4 5">
    <name type="scientific">Filifactor alocis (strain ATCC 35896 / CCUG 47790 / D40 B5)</name>
    <name type="common">Fusobacterium alocis</name>
    <dbReference type="NCBI Taxonomy" id="546269"/>
    <lineage>
        <taxon>Bacteria</taxon>
        <taxon>Bacillati</taxon>
        <taxon>Bacillota</taxon>
        <taxon>Clostridia</taxon>
        <taxon>Peptostreptococcales</taxon>
        <taxon>Filifactoraceae</taxon>
        <taxon>Filifactor</taxon>
    </lineage>
</organism>
<dbReference type="Proteomes" id="UP000007468">
    <property type="component" value="Chromosome"/>
</dbReference>
<dbReference type="Pfam" id="PF18998">
    <property type="entry name" value="Flg_new_2"/>
    <property type="match status" value="3"/>
</dbReference>
<evidence type="ECO:0000313" key="5">
    <source>
        <dbReference type="Proteomes" id="UP000007468"/>
    </source>
</evidence>
<dbReference type="eggNOG" id="COG4632">
    <property type="taxonomic scope" value="Bacteria"/>
</dbReference>
<gene>
    <name evidence="4" type="ordered locus">HMPREF0389_00784</name>
</gene>